<dbReference type="RefSeq" id="WP_207031728.1">
    <property type="nucleotide sequence ID" value="NZ_JAFLNL010000002.1"/>
</dbReference>
<proteinExistence type="predicted"/>
<accession>A0ABS3G261</accession>
<keyword evidence="1" id="KW-0812">Transmembrane</keyword>
<dbReference type="EMBL" id="JAFLNL010000002">
    <property type="protein sequence ID" value="MBO0353177.1"/>
    <property type="molecule type" value="Genomic_DNA"/>
</dbReference>
<gene>
    <name evidence="2" type="ORF">J0656_04040</name>
</gene>
<comment type="caution">
    <text evidence="2">The sequence shown here is derived from an EMBL/GenBank/DDBJ whole genome shotgun (WGS) entry which is preliminary data.</text>
</comment>
<evidence type="ECO:0000313" key="2">
    <source>
        <dbReference type="EMBL" id="MBO0353177.1"/>
    </source>
</evidence>
<protein>
    <submittedName>
        <fullName evidence="2">Uncharacterized protein</fullName>
    </submittedName>
</protein>
<evidence type="ECO:0000313" key="3">
    <source>
        <dbReference type="Proteomes" id="UP000664044"/>
    </source>
</evidence>
<keyword evidence="3" id="KW-1185">Reference proteome</keyword>
<keyword evidence="1" id="KW-0472">Membrane</keyword>
<dbReference type="Proteomes" id="UP000664044">
    <property type="component" value="Unassembled WGS sequence"/>
</dbReference>
<name>A0ABS3G261_9FLAO</name>
<feature type="transmembrane region" description="Helical" evidence="1">
    <location>
        <begin position="12"/>
        <end position="29"/>
    </location>
</feature>
<keyword evidence="1" id="KW-1133">Transmembrane helix</keyword>
<evidence type="ECO:0000256" key="1">
    <source>
        <dbReference type="SAM" id="Phobius"/>
    </source>
</evidence>
<sequence>MLFSKSSPVKKHDFLLVFFILVGIISVLFDNAAKKYQFQESTDFKAGISDEESLNTITRSLGAENAFVPRIAITLGSSTLTPYNDSPGCTTIRYAI</sequence>
<reference evidence="2 3" key="1">
    <citation type="submission" date="2021-03" db="EMBL/GenBank/DDBJ databases">
        <title>Muricauda lutimaris sp. nov. and Muricauda ruestringensis sp. nov, two marine members of the Flavobacteriaceae isolated from deep sea sediments of Western Pacific.</title>
        <authorList>
            <person name="Zhao S."/>
            <person name="Liu R."/>
        </authorList>
    </citation>
    <scope>NUCLEOTIDE SEQUENCE [LARGE SCALE GENOMIC DNA]</scope>
    <source>
        <strain evidence="2 3">BC31-1-A7</strain>
    </source>
</reference>
<organism evidence="2 3">
    <name type="scientific">Flagellimonas aurea</name>
    <dbReference type="NCBI Taxonomy" id="2915619"/>
    <lineage>
        <taxon>Bacteria</taxon>
        <taxon>Pseudomonadati</taxon>
        <taxon>Bacteroidota</taxon>
        <taxon>Flavobacteriia</taxon>
        <taxon>Flavobacteriales</taxon>
        <taxon>Flavobacteriaceae</taxon>
        <taxon>Flagellimonas</taxon>
    </lineage>
</organism>